<evidence type="ECO:0000256" key="3">
    <source>
        <dbReference type="ARBA" id="ARBA00022612"/>
    </source>
</evidence>
<evidence type="ECO:0000256" key="1">
    <source>
        <dbReference type="ARBA" id="ARBA00004328"/>
    </source>
</evidence>
<keyword evidence="3" id="KW-1188">Viral release from host cell</keyword>
<evidence type="ECO:0000256" key="6">
    <source>
        <dbReference type="ARBA" id="ARBA00023296"/>
    </source>
</evidence>
<comment type="subcellular location">
    <subcellularLocation>
        <location evidence="1">Virion</location>
    </subcellularLocation>
</comment>
<keyword evidence="4" id="KW-0946">Virion</keyword>
<reference evidence="7" key="1">
    <citation type="submission" date="2020-03" db="EMBL/GenBank/DDBJ databases">
        <title>The deep terrestrial virosphere.</title>
        <authorList>
            <person name="Holmfeldt K."/>
            <person name="Nilsson E."/>
            <person name="Simone D."/>
            <person name="Lopez-Fernandez M."/>
            <person name="Wu X."/>
            <person name="de Brujin I."/>
            <person name="Lundin D."/>
            <person name="Andersson A."/>
            <person name="Bertilsson S."/>
            <person name="Dopson M."/>
        </authorList>
    </citation>
    <scope>NUCLEOTIDE SEQUENCE</scope>
    <source>
        <strain evidence="7">MM415A02816</strain>
    </source>
</reference>
<dbReference type="InterPro" id="IPR020991">
    <property type="entry name" value="Connector_podovirus"/>
</dbReference>
<organism evidence="7">
    <name type="scientific">viral metagenome</name>
    <dbReference type="NCBI Taxonomy" id="1070528"/>
    <lineage>
        <taxon>unclassified sequences</taxon>
        <taxon>metagenomes</taxon>
        <taxon>organismal metagenomes</taxon>
    </lineage>
</organism>
<accession>A0A6M3JQ56</accession>
<name>A0A6M3JQ56_9ZZZZ</name>
<keyword evidence="5" id="KW-0231">Viral genome packaging</keyword>
<dbReference type="GO" id="GO:0046718">
    <property type="term" value="P:symbiont entry into host cell"/>
    <property type="evidence" value="ECO:0007669"/>
    <property type="project" value="UniProtKB-KW"/>
</dbReference>
<evidence type="ECO:0000256" key="5">
    <source>
        <dbReference type="ARBA" id="ARBA00023219"/>
    </source>
</evidence>
<proteinExistence type="predicted"/>
<evidence type="ECO:0000313" key="7">
    <source>
        <dbReference type="EMBL" id="QJA72279.1"/>
    </source>
</evidence>
<sequence>MFEWKDKTDEWVANYISDNQSRMYDRRQVYHALWELLTKLFRPRRYDMLGVRRKGQKYGANIFDPHPANALGKYTGGKLGYMVSRTIPWIQIVSAKAEHMRIDRVKGYCQGAAEQILYAARRSTMYSSLHPHSLDADTLGTSCVVPMFDIVKDRVHFDVVHPKDSYIMVDKYGDPIVYHRDLKLTRLTAVDMFGKDAVPTDWFREGELKEILKEEEFIWAVYPNNDRGDSSLPIDLPYAVFCILKGQKRGRGRQKGSLIYRSGNAIFPIIYRSGRESGAEYGTSLAADCLTAAMKVNKLGEKQLMAAHLAVEPAMVASKATRAQLLRTRANPGSFTYVDDIARDKPQQMHERLNWPVSDAEMKRWHEAIDDVLFIRFFEMLSSQDASSRRTIYEVSQMMAEKATLMSTIVGTFEEESLEKYIQAIVMHETNAGRMPDVPPELWIGNNEYDYAIRYLGPLDQLQQMLLKTRGTMDAMEVISKMAVLDTNVPWKFNFLEAAEEAAVALGWPQKFVNSDETIAMMQQQAAQSQAAMQQAEIAEKGAKASAMLSKRVEPGSMMDQVRKRAG</sequence>
<keyword evidence="2" id="KW-1162">Viral penetration into host cytoplasm</keyword>
<dbReference type="Pfam" id="PF12236">
    <property type="entry name" value="Head-tail_con"/>
    <property type="match status" value="1"/>
</dbReference>
<dbReference type="AlphaFoldDB" id="A0A6M3JQ56"/>
<keyword evidence="6" id="KW-1160">Virus entry into host cell</keyword>
<evidence type="ECO:0000256" key="2">
    <source>
        <dbReference type="ARBA" id="ARBA00022595"/>
    </source>
</evidence>
<protein>
    <submittedName>
        <fullName evidence="7">Putative head tail connector protein</fullName>
    </submittedName>
</protein>
<dbReference type="EMBL" id="MT141938">
    <property type="protein sequence ID" value="QJA72279.1"/>
    <property type="molecule type" value="Genomic_DNA"/>
</dbReference>
<gene>
    <name evidence="7" type="ORF">MM415A02816_0007</name>
</gene>
<evidence type="ECO:0000256" key="4">
    <source>
        <dbReference type="ARBA" id="ARBA00022844"/>
    </source>
</evidence>
<dbReference type="GO" id="GO:0044423">
    <property type="term" value="C:virion component"/>
    <property type="evidence" value="ECO:0007669"/>
    <property type="project" value="UniProtKB-KW"/>
</dbReference>